<dbReference type="EMBL" id="CP001758">
    <property type="protein sequence ID" value="ADG40367.1"/>
    <property type="molecule type" value="Genomic_DNA"/>
</dbReference>
<dbReference type="HOGENOM" id="CLU_020336_12_0_9"/>
<evidence type="ECO:0000313" key="3">
    <source>
        <dbReference type="EMBL" id="ADG40367.1"/>
    </source>
</evidence>
<evidence type="ECO:0000313" key="4">
    <source>
        <dbReference type="Proteomes" id="UP000002362"/>
    </source>
</evidence>
<proteinExistence type="predicted"/>
<dbReference type="eggNOG" id="COG0596">
    <property type="taxonomic scope" value="Bacteria"/>
</dbReference>
<dbReference type="OrthoDB" id="9805423at2"/>
<gene>
    <name evidence="3" type="ordered locus">LKI_04125</name>
</gene>
<evidence type="ECO:0000256" key="1">
    <source>
        <dbReference type="ARBA" id="ARBA00022801"/>
    </source>
</evidence>
<dbReference type="GO" id="GO:0016787">
    <property type="term" value="F:hydrolase activity"/>
    <property type="evidence" value="ECO:0007669"/>
    <property type="project" value="UniProtKB-KW"/>
</dbReference>
<dbReference type="InterPro" id="IPR050266">
    <property type="entry name" value="AB_hydrolase_sf"/>
</dbReference>
<dbReference type="GO" id="GO:0016020">
    <property type="term" value="C:membrane"/>
    <property type="evidence" value="ECO:0007669"/>
    <property type="project" value="TreeGrafter"/>
</dbReference>
<keyword evidence="3" id="KW-0560">Oxidoreductase</keyword>
<keyword evidence="3" id="KW-0575">Peroxidase</keyword>
<organism evidence="3 4">
    <name type="scientific">Leuconostoc kimchii (strain IMSNU 11154 / KCTC 2386 / IH25)</name>
    <dbReference type="NCBI Taxonomy" id="762051"/>
    <lineage>
        <taxon>Bacteria</taxon>
        <taxon>Bacillati</taxon>
        <taxon>Bacillota</taxon>
        <taxon>Bacilli</taxon>
        <taxon>Lactobacillales</taxon>
        <taxon>Lactobacillaceae</taxon>
        <taxon>Leuconostoc</taxon>
    </lineage>
</organism>
<dbReference type="PANTHER" id="PTHR43798">
    <property type="entry name" value="MONOACYLGLYCEROL LIPASE"/>
    <property type="match status" value="1"/>
</dbReference>
<dbReference type="Proteomes" id="UP000002362">
    <property type="component" value="Chromosome"/>
</dbReference>
<dbReference type="GO" id="GO:0004601">
    <property type="term" value="F:peroxidase activity"/>
    <property type="evidence" value="ECO:0007669"/>
    <property type="project" value="UniProtKB-KW"/>
</dbReference>
<sequence length="262" mass="30079">MTSFVTGDKIKLSYTDQGKGQAVILLTGYAGVKEEWYYQSIYLLKCGFRVITLDWRSHGASTRTTKNLKIMRLAADLHELIENLKLTSVELIGHSMGASVIWAYTVLFGDQIIDRMVTIDESPKLLNDERWSGGLANLKWDNFWLISEQIPFLKMNKQPISDELREILNRVKKETPFDVDLGHELLIDHLLQDWRQAIRDIKVPQLFVKGACTEIWGNDYSIYCENINNGFSKVITIDNVGHMPQVEDHKSFNKAIINFLKA</sequence>
<dbReference type="Pfam" id="PF00561">
    <property type="entry name" value="Abhydrolase_1"/>
    <property type="match status" value="1"/>
</dbReference>
<dbReference type="AlphaFoldDB" id="D5T268"/>
<dbReference type="KEGG" id="lki:LKI_04125"/>
<evidence type="ECO:0000259" key="2">
    <source>
        <dbReference type="Pfam" id="PF00561"/>
    </source>
</evidence>
<dbReference type="PANTHER" id="PTHR43798:SF31">
    <property type="entry name" value="AB HYDROLASE SUPERFAMILY PROTEIN YCLE"/>
    <property type="match status" value="1"/>
</dbReference>
<dbReference type="InterPro" id="IPR029058">
    <property type="entry name" value="AB_hydrolase_fold"/>
</dbReference>
<accession>D5T268</accession>
<dbReference type="PATRIC" id="fig|762051.18.peg.833"/>
<protein>
    <submittedName>
        <fullName evidence="3">Halo peroxidase</fullName>
    </submittedName>
</protein>
<reference evidence="3 4" key="1">
    <citation type="journal article" date="2010" name="J. Bacteriol.">
        <title>Complete genome sequence analysis of Leuconostoc kimchii IMSNU 11154.</title>
        <authorList>
            <person name="Oh H.M."/>
            <person name="Cho Y.J."/>
            <person name="Kim B.K."/>
            <person name="Roe J.H."/>
            <person name="Kang S.O."/>
            <person name="Nahm B.H."/>
            <person name="Jeong G."/>
            <person name="Han H.U."/>
            <person name="Chun J."/>
        </authorList>
    </citation>
    <scope>NUCLEOTIDE SEQUENCE [LARGE SCALE GENOMIC DNA]</scope>
    <source>
        <strain evidence="4">IMSNU 11154 / KCTC 2386 / IH25</strain>
    </source>
</reference>
<dbReference type="STRING" id="762051.LKI_04125"/>
<dbReference type="InterPro" id="IPR000073">
    <property type="entry name" value="AB_hydrolase_1"/>
</dbReference>
<feature type="domain" description="AB hydrolase-1" evidence="2">
    <location>
        <begin position="22"/>
        <end position="133"/>
    </location>
</feature>
<dbReference type="RefSeq" id="WP_013102963.1">
    <property type="nucleotide sequence ID" value="NC_014136.1"/>
</dbReference>
<keyword evidence="1" id="KW-0378">Hydrolase</keyword>
<dbReference type="Gene3D" id="3.40.50.1820">
    <property type="entry name" value="alpha/beta hydrolase"/>
    <property type="match status" value="1"/>
</dbReference>
<dbReference type="SUPFAM" id="SSF53474">
    <property type="entry name" value="alpha/beta-Hydrolases"/>
    <property type="match status" value="1"/>
</dbReference>
<name>D5T268_LEUKI</name>